<keyword evidence="2" id="KW-0808">Transferase</keyword>
<proteinExistence type="predicted"/>
<name>A0A0S2CGA0_CAMJU</name>
<keyword evidence="2" id="KW-0413">Isomerase</keyword>
<dbReference type="CDD" id="cd00761">
    <property type="entry name" value="Glyco_tranf_GTA_type"/>
    <property type="match status" value="1"/>
</dbReference>
<dbReference type="GO" id="GO:0008830">
    <property type="term" value="F:dTDP-4-dehydrorhamnose 3,5-epimerase activity"/>
    <property type="evidence" value="ECO:0007669"/>
    <property type="project" value="UniProtKB-EC"/>
</dbReference>
<dbReference type="GO" id="GO:0016020">
    <property type="term" value="C:membrane"/>
    <property type="evidence" value="ECO:0007669"/>
    <property type="project" value="InterPro"/>
</dbReference>
<organism evidence="2">
    <name type="scientific">Campylobacter jejuni subsp. jejuni</name>
    <dbReference type="NCBI Taxonomy" id="32022"/>
    <lineage>
        <taxon>Bacteria</taxon>
        <taxon>Pseudomonadati</taxon>
        <taxon>Campylobacterota</taxon>
        <taxon>Epsilonproteobacteria</taxon>
        <taxon>Campylobacterales</taxon>
        <taxon>Campylobacteraceae</taxon>
        <taxon>Campylobacter</taxon>
    </lineage>
</organism>
<dbReference type="EMBL" id="KT893437">
    <property type="protein sequence ID" value="ALN44135.1"/>
    <property type="molecule type" value="Genomic_DNA"/>
</dbReference>
<dbReference type="PANTHER" id="PTHR22916">
    <property type="entry name" value="GLYCOSYLTRANSFERASE"/>
    <property type="match status" value="1"/>
</dbReference>
<dbReference type="PANTHER" id="PTHR22916:SF3">
    <property type="entry name" value="UDP-GLCNAC:BETAGAL BETA-1,3-N-ACETYLGLUCOSAMINYLTRANSFERASE-LIKE PROTEIN 1"/>
    <property type="match status" value="1"/>
</dbReference>
<dbReference type="Gene3D" id="3.40.50.12580">
    <property type="match status" value="1"/>
</dbReference>
<gene>
    <name evidence="2" type="ORF">HS27.15</name>
</gene>
<protein>
    <submittedName>
        <fullName evidence="2">Beta-1,3-glucosyltransferase</fullName>
        <ecNumber evidence="2">5.1.3.13</ecNumber>
    </submittedName>
</protein>
<dbReference type="GO" id="GO:0047355">
    <property type="term" value="F:CDP-glycerol glycerophosphotransferase activity"/>
    <property type="evidence" value="ECO:0007669"/>
    <property type="project" value="InterPro"/>
</dbReference>
<dbReference type="InterPro" id="IPR001173">
    <property type="entry name" value="Glyco_trans_2-like"/>
</dbReference>
<reference evidence="2" key="1">
    <citation type="journal article" date="2015" name="PLoS ONE">
        <title>Updated Campylobacter jejuni Capsule PCR Multiplex Typing System and Its Application to Clinical Isolates from South and Southeast Asia.</title>
        <authorList>
            <person name="Poly F."/>
            <person name="Serichantalergs O."/>
            <person name="Kuroiwa J."/>
            <person name="Pootong P."/>
            <person name="Mason C."/>
            <person name="Guerry P."/>
            <person name="Parker C.T."/>
        </authorList>
    </citation>
    <scope>NUCLEOTIDE SEQUENCE</scope>
    <source>
        <strain evidence="2">RM3423</strain>
    </source>
</reference>
<sequence>MLNYKKIKKLKENPRLFLYTMLEKKLISLENFLKQFKPKKYKAYNKYVIVSAVYNVEKYLDDFFKSVINQRLDFKNNIFIICVDDGSTDNSANIIKKYQKKYPKNIIYLHKENGGQASARNLGLKYLKENDLNIPWVTFTDPDDFLDRDYFYEVDSFLKNNFYIEALTCNIIYYHEKLNLYKEYENALSFTFSGGNKIVNIEEFDSYIYMSAPASFFKISIIFDNLLQADEDVKPCFEDAKFIAEYLIYCDSNIAFMESARYYYRRGHGSTTSTKIFRNIDYYIHVSEVGVLHLLEKIYNEHGVIPKYIQNIALFHLMWQIVSIVDSPNIVNFMSIADKNKYFSLICKIFYYIDVDIICKFPYIDLPLFYRLGMLFCFKGIFLSNKRVMHIKNIDYDKKIICFSCFSSGVESIKFIIDGFQVDILYEKDIKHNFVNNNVFIYEKIMWIRIYKKTKYLEVLVNNKRVNIDLGDFQHYKISLFEIYKKMRYRPKEELWILTDREQFAGGSAEILYRYIREHCSEINLRFALDINSSDWFRLNCDAFDLLDLNSHDLKQIIQNKKVKIIFSDFENKFIHKCNSIKKVNKQFVYVANQTIVNWLSPSVINNFPIDMFMVSNCIEYKYFIENSNFYKTDKKITKITGIPRMENLFFNNQQEINYKHILIIFEGLDTIGCDIKDPDFENLFLNSLFYRHWNNFLTDPHVINCLKKYKYTISLYLDPKYYFIQKYFLHINFESIECSNINKLLLQSDLLITDFSFFSIDMAGLNKPTLYYQFEDSNSKQYFDLKIKEYQNISNIFSNITYFKEEAIDKLQHILRDECRFNLYYDKDFISPKSSCSNVLKFLLDK</sequence>
<dbReference type="Gene3D" id="3.90.550.10">
    <property type="entry name" value="Spore Coat Polysaccharide Biosynthesis Protein SpsA, Chain A"/>
    <property type="match status" value="1"/>
</dbReference>
<dbReference type="SUPFAM" id="SSF53448">
    <property type="entry name" value="Nucleotide-diphospho-sugar transferases"/>
    <property type="match status" value="1"/>
</dbReference>
<evidence type="ECO:0000259" key="1">
    <source>
        <dbReference type="Pfam" id="PF00535"/>
    </source>
</evidence>
<feature type="domain" description="Glycosyltransferase 2-like" evidence="1">
    <location>
        <begin position="49"/>
        <end position="185"/>
    </location>
</feature>
<accession>A0A0S2CGA0</accession>
<dbReference type="AlphaFoldDB" id="A0A0S2CGA0"/>
<evidence type="ECO:0000313" key="2">
    <source>
        <dbReference type="EMBL" id="ALN44135.1"/>
    </source>
</evidence>
<dbReference type="InterPro" id="IPR043148">
    <property type="entry name" value="TagF_C"/>
</dbReference>
<dbReference type="GO" id="GO:0016758">
    <property type="term" value="F:hexosyltransferase activity"/>
    <property type="evidence" value="ECO:0007669"/>
    <property type="project" value="UniProtKB-ARBA"/>
</dbReference>
<dbReference type="InterPro" id="IPR029044">
    <property type="entry name" value="Nucleotide-diphossugar_trans"/>
</dbReference>
<dbReference type="InterPro" id="IPR007554">
    <property type="entry name" value="Glycerophosphate_synth"/>
</dbReference>
<dbReference type="Pfam" id="PF00535">
    <property type="entry name" value="Glycos_transf_2"/>
    <property type="match status" value="1"/>
</dbReference>
<dbReference type="EC" id="5.1.3.13" evidence="2"/>
<dbReference type="Pfam" id="PF04464">
    <property type="entry name" value="Glyphos_transf"/>
    <property type="match status" value="1"/>
</dbReference>